<dbReference type="OrthoDB" id="963088at2"/>
<evidence type="ECO:0000313" key="2">
    <source>
        <dbReference type="Proteomes" id="UP000198432"/>
    </source>
</evidence>
<dbReference type="Proteomes" id="UP000198432">
    <property type="component" value="Unassembled WGS sequence"/>
</dbReference>
<protein>
    <submittedName>
        <fullName evidence="1">Uncharacterized protein</fullName>
    </submittedName>
</protein>
<dbReference type="AlphaFoldDB" id="A0A239II88"/>
<accession>A0A239II88</accession>
<sequence length="141" mass="15818">MPILLTRQKDDVLAKSQPCDFSDPSLNQIVEQQTTIEEMKKRCDRYKQLLASLQPPQDNTMIRAANFTTDSVLQMIQQSPSSSFIRVYYGIEESGEHVLFMAPVTEAGTLAAEEETIYVDDCCRCPPLSNCPADGLLEEQP</sequence>
<reference evidence="2" key="1">
    <citation type="submission" date="2017-06" db="EMBL/GenBank/DDBJ databases">
        <authorList>
            <person name="Varghese N."/>
            <person name="Submissions S."/>
        </authorList>
    </citation>
    <scope>NUCLEOTIDE SEQUENCE [LARGE SCALE GENOMIC DNA]</scope>
    <source>
        <strain evidence="2">NKM1</strain>
    </source>
</reference>
<evidence type="ECO:0000313" key="1">
    <source>
        <dbReference type="EMBL" id="SNS92733.1"/>
    </source>
</evidence>
<keyword evidence="2" id="KW-1185">Reference proteome</keyword>
<proteinExistence type="predicted"/>
<gene>
    <name evidence="1" type="ORF">SAMN06296052_11744</name>
</gene>
<dbReference type="EMBL" id="FZOQ01000017">
    <property type="protein sequence ID" value="SNS92733.1"/>
    <property type="molecule type" value="Genomic_DNA"/>
</dbReference>
<organism evidence="1 2">
    <name type="scientific">Pontibacter ummariensis</name>
    <dbReference type="NCBI Taxonomy" id="1610492"/>
    <lineage>
        <taxon>Bacteria</taxon>
        <taxon>Pseudomonadati</taxon>
        <taxon>Bacteroidota</taxon>
        <taxon>Cytophagia</taxon>
        <taxon>Cytophagales</taxon>
        <taxon>Hymenobacteraceae</taxon>
        <taxon>Pontibacter</taxon>
    </lineage>
</organism>
<dbReference type="RefSeq" id="WP_089320492.1">
    <property type="nucleotide sequence ID" value="NZ_FZOQ01000017.1"/>
</dbReference>
<name>A0A239II88_9BACT</name>